<dbReference type="InterPro" id="IPR007461">
    <property type="entry name" value="Ysc84_actin-binding"/>
</dbReference>
<feature type="compositionally biased region" description="Polar residues" evidence="4">
    <location>
        <begin position="588"/>
        <end position="598"/>
    </location>
</feature>
<dbReference type="InterPro" id="IPR001452">
    <property type="entry name" value="SH3_domain"/>
</dbReference>
<dbReference type="Proteomes" id="UP000777482">
    <property type="component" value="Unassembled WGS sequence"/>
</dbReference>
<feature type="compositionally biased region" description="Low complexity" evidence="4">
    <location>
        <begin position="804"/>
        <end position="843"/>
    </location>
</feature>
<dbReference type="GO" id="GO:0030479">
    <property type="term" value="C:actin cortical patch"/>
    <property type="evidence" value="ECO:0007669"/>
    <property type="project" value="TreeGrafter"/>
</dbReference>
<keyword evidence="2 3" id="KW-0728">SH3 domain</keyword>
<dbReference type="Gene3D" id="2.30.30.40">
    <property type="entry name" value="SH3 Domains"/>
    <property type="match status" value="1"/>
</dbReference>
<feature type="compositionally biased region" description="Basic and acidic residues" evidence="4">
    <location>
        <begin position="481"/>
        <end position="496"/>
    </location>
</feature>
<sequence>MPSNPLPVNLPQECRKAQKIFQSFVDPHNGLDHVVPPSVLRRAKGFCLMSVAKAGFGFSARAGSGVVIARLEDGSWSAPSAVGTAGGGFGFQAGVELAEFLIILNSRAAVKTFMTKGSLMVGGNLSVAAGPLGRNVEGTGSLSAKGKVAAMYSYSRTKGLFGGASIEGSVLVERSDANAKAYGANVTATQLLSGSVDPPEWAYGLITTISNLATGSVALPGGGWGLDSPMNTPTPGAEEDIDGDEEGYFARSRIEREKARREEADRTEHGLTPREYQERGYAFANSYSSGGSGNMGKIGSPDKEKSQIRSVLGAVGRNRSGSGGSKKSSSTPPTAVEDPFAGGDDFPASQAHGPVHAGYTGFETQFSNNSDDDDGSARQPRFNSHSGSGSGSGSMSRNTSSMGVRNPSPDALRGRDDRDLMSFGPSDPRTESSRSPNGSRNRSRAGSTASTGGGGGGGWFNRNSRPKMPKSKSSNAASNGLRERAEQMKWGTERDGSAVLGTAGSHARDSFDSFDDLDDDAFGNGRPRYENGTSTGREPGRFRSSTVGAAGGGTASAFDRAALSNQGRNRSSSSPLKPRENVTYGPFDSNSSLGSSTEGGALPSRADRNAYSAKPWDSEEELFASPPQLSVSARGSGTSTPVLAAATGRGRSGTNASSHSAAAAANALDLRQVEADFAGVMSLSKHGGSGEVGSYSAGVAPRSRSSTIGAGVGATAGSGTGSGGGRSRSGTAGGGIGTAIALYDFAGVEPTDLPFKKGDVITILARDDEEWWKGRLRLREGTIPRNYVEAHFAWNMDQLGGFVSTPPRSATPATDSTPTGAAAAGAAGAAEHGDGAAPASTGPPSGGGGESSAAKARGLDDEVASLVGGFTSFWGKVKKQSVAALHEAEKQYETARADLSPLLNQARTQLDHLSEQTRAEIQRLSEAPAPTTGSDVIIGPDGIPIVLDEVPATPAAPTDEKGKGVERGEGVGGEGAENAEAAGSFDDTTEGHQATQQTPAAAASAFFSKWQSQLASNPNVKDLSRNISSLQSNLSTNLHQIQNQLTHLDLTEGQKVADRYLHKGEAWFQEFSAEVAHLAKEAVKVVPPTGGGVAGSTTTTGRSGFERAGTPVMTRRDMVMHKLRTDTSLLLIDPAQPPASSSSSSPQSTTDLSASTSAALMMNPDTREAYAAFLSSVQDRGGLDGDAFRADVERELLDGGEVLAQTRDQLVPAQIPEEIFWARYFFRKQCVEEEEERRKKVLQVAQQDDDDFSWDMDDEESVASPRVPQEPATSALAVPPASSSSEAASPSSAETTPTPPSAAAAAAVPATTTQQPPTAAAAVSTDTSPTTSSERSPRASSDGTSSFDIVGEMSGHPSADEHEKPPRSAATTTTTTAAAAAAAAGTGVGAVVAPQEEEDDDSDWE</sequence>
<dbReference type="InterPro" id="IPR033643">
    <property type="entry name" value="SYLF_SH3YL1-like"/>
</dbReference>
<dbReference type="OrthoDB" id="443981at2759"/>
<dbReference type="GO" id="GO:0051666">
    <property type="term" value="P:actin cortical patch localization"/>
    <property type="evidence" value="ECO:0007669"/>
    <property type="project" value="TreeGrafter"/>
</dbReference>
<dbReference type="SUPFAM" id="SSF140383">
    <property type="entry name" value="BSD domain-like"/>
    <property type="match status" value="1"/>
</dbReference>
<feature type="compositionally biased region" description="Low complexity" evidence="4">
    <location>
        <begin position="1138"/>
        <end position="1154"/>
    </location>
</feature>
<organism evidence="7 8">
    <name type="scientific">Rhodotorula mucilaginosa</name>
    <name type="common">Yeast</name>
    <name type="synonym">Rhodotorula rubra</name>
    <dbReference type="NCBI Taxonomy" id="5537"/>
    <lineage>
        <taxon>Eukaryota</taxon>
        <taxon>Fungi</taxon>
        <taxon>Dikarya</taxon>
        <taxon>Basidiomycota</taxon>
        <taxon>Pucciniomycotina</taxon>
        <taxon>Microbotryomycetes</taxon>
        <taxon>Sporidiobolales</taxon>
        <taxon>Sporidiobolaceae</taxon>
        <taxon>Rhodotorula</taxon>
    </lineage>
</organism>
<feature type="compositionally biased region" description="Acidic residues" evidence="4">
    <location>
        <begin position="1395"/>
        <end position="1405"/>
    </location>
</feature>
<evidence type="ECO:0000256" key="1">
    <source>
        <dbReference type="ARBA" id="ARBA00007761"/>
    </source>
</evidence>
<dbReference type="PRINTS" id="PR00452">
    <property type="entry name" value="SH3DOMAIN"/>
</dbReference>
<feature type="region of interest" description="Disordered" evidence="4">
    <location>
        <begin position="1133"/>
        <end position="1154"/>
    </location>
</feature>
<keyword evidence="8" id="KW-1185">Reference proteome</keyword>
<accession>A0A9P6VWX3</accession>
<dbReference type="CDD" id="cd11525">
    <property type="entry name" value="SYLF_SH3YL1_like"/>
    <property type="match status" value="1"/>
</dbReference>
<dbReference type="PROSITE" id="PS50002">
    <property type="entry name" value="SH3"/>
    <property type="match status" value="1"/>
</dbReference>
<dbReference type="GO" id="GO:0051015">
    <property type="term" value="F:actin filament binding"/>
    <property type="evidence" value="ECO:0007669"/>
    <property type="project" value="TreeGrafter"/>
</dbReference>
<protein>
    <recommendedName>
        <fullName evidence="9">SH3 domain-containing protein</fullName>
    </recommendedName>
</protein>
<feature type="compositionally biased region" description="Polar residues" evidence="4">
    <location>
        <begin position="563"/>
        <end position="575"/>
    </location>
</feature>
<dbReference type="PANTHER" id="PTHR15629">
    <property type="entry name" value="SH3YL1 PROTEIN"/>
    <property type="match status" value="1"/>
</dbReference>
<dbReference type="FunFam" id="2.30.30.40:FF:000072">
    <property type="entry name" value="Unconventional Myosin IB"/>
    <property type="match status" value="1"/>
</dbReference>
<dbReference type="InterPro" id="IPR036028">
    <property type="entry name" value="SH3-like_dom_sf"/>
</dbReference>
<dbReference type="Pfam" id="PF00018">
    <property type="entry name" value="SH3_1"/>
    <property type="match status" value="1"/>
</dbReference>
<dbReference type="PROSITE" id="PS50858">
    <property type="entry name" value="BSD"/>
    <property type="match status" value="1"/>
</dbReference>
<feature type="region of interest" description="Disordered" evidence="4">
    <location>
        <begin position="953"/>
        <end position="1000"/>
    </location>
</feature>
<feature type="compositionally biased region" description="Polar residues" evidence="4">
    <location>
        <begin position="627"/>
        <end position="641"/>
    </location>
</feature>
<dbReference type="SMART" id="SM00326">
    <property type="entry name" value="SH3"/>
    <property type="match status" value="1"/>
</dbReference>
<evidence type="ECO:0000256" key="4">
    <source>
        <dbReference type="SAM" id="MobiDB-lite"/>
    </source>
</evidence>
<dbReference type="Pfam" id="PF04366">
    <property type="entry name" value="Ysc84"/>
    <property type="match status" value="1"/>
</dbReference>
<feature type="region of interest" description="Disordered" evidence="4">
    <location>
        <begin position="803"/>
        <end position="856"/>
    </location>
</feature>
<reference evidence="7 8" key="1">
    <citation type="submission" date="2020-11" db="EMBL/GenBank/DDBJ databases">
        <title>Kefir isolates.</title>
        <authorList>
            <person name="Marcisauskas S."/>
            <person name="Kim Y."/>
            <person name="Blasche S."/>
        </authorList>
    </citation>
    <scope>NUCLEOTIDE SEQUENCE [LARGE SCALE GENOMIC DNA]</scope>
    <source>
        <strain evidence="7 8">KR</strain>
    </source>
</reference>
<evidence type="ECO:0008006" key="9">
    <source>
        <dbReference type="Google" id="ProtNLM"/>
    </source>
</evidence>
<feature type="domain" description="BSD" evidence="6">
    <location>
        <begin position="1179"/>
        <end position="1232"/>
    </location>
</feature>
<evidence type="ECO:0000313" key="7">
    <source>
        <dbReference type="EMBL" id="KAG0656052.1"/>
    </source>
</evidence>
<dbReference type="SUPFAM" id="SSF50044">
    <property type="entry name" value="SH3-domain"/>
    <property type="match status" value="1"/>
</dbReference>
<name>A0A9P6VWX3_RHOMI</name>
<dbReference type="PANTHER" id="PTHR15629:SF2">
    <property type="entry name" value="SH3 DOMAIN-CONTAINING YSC84-LIKE PROTEIN 1"/>
    <property type="match status" value="1"/>
</dbReference>
<dbReference type="InterPro" id="IPR051702">
    <property type="entry name" value="SH3_domain_YSC84-like"/>
</dbReference>
<feature type="compositionally biased region" description="Acidic residues" evidence="4">
    <location>
        <begin position="512"/>
        <end position="521"/>
    </location>
</feature>
<feature type="compositionally biased region" description="Low complexity" evidence="4">
    <location>
        <begin position="1369"/>
        <end position="1393"/>
    </location>
</feature>
<feature type="compositionally biased region" description="Low complexity" evidence="4">
    <location>
        <begin position="1271"/>
        <end position="1341"/>
    </location>
</feature>
<evidence type="ECO:0000256" key="3">
    <source>
        <dbReference type="PROSITE-ProRule" id="PRU00192"/>
    </source>
</evidence>
<feature type="region of interest" description="Disordered" evidence="4">
    <location>
        <begin position="1249"/>
        <end position="1405"/>
    </location>
</feature>
<dbReference type="InterPro" id="IPR035925">
    <property type="entry name" value="BSD_dom_sf"/>
</dbReference>
<evidence type="ECO:0000259" key="6">
    <source>
        <dbReference type="PROSITE" id="PS50858"/>
    </source>
</evidence>
<gene>
    <name evidence="7" type="ORF">C6P46_000484</name>
</gene>
<comment type="similarity">
    <text evidence="1">Belongs to the SH3YL1 family.</text>
</comment>
<dbReference type="InterPro" id="IPR005607">
    <property type="entry name" value="BSD_dom"/>
</dbReference>
<feature type="compositionally biased region" description="Acidic residues" evidence="4">
    <location>
        <begin position="1249"/>
        <end position="1261"/>
    </location>
</feature>
<feature type="domain" description="SH3" evidence="5">
    <location>
        <begin position="734"/>
        <end position="793"/>
    </location>
</feature>
<dbReference type="Pfam" id="PF03909">
    <property type="entry name" value="BSD"/>
    <property type="match status" value="1"/>
</dbReference>
<feature type="compositionally biased region" description="Basic and acidic residues" evidence="4">
    <location>
        <begin position="255"/>
        <end position="278"/>
    </location>
</feature>
<evidence type="ECO:0000259" key="5">
    <source>
        <dbReference type="PROSITE" id="PS50002"/>
    </source>
</evidence>
<proteinExistence type="inferred from homology"/>
<evidence type="ECO:0000256" key="2">
    <source>
        <dbReference type="ARBA" id="ARBA00022443"/>
    </source>
</evidence>
<dbReference type="GO" id="GO:0035091">
    <property type="term" value="F:phosphatidylinositol binding"/>
    <property type="evidence" value="ECO:0007669"/>
    <property type="project" value="TreeGrafter"/>
</dbReference>
<evidence type="ECO:0000313" key="8">
    <source>
        <dbReference type="Proteomes" id="UP000777482"/>
    </source>
</evidence>
<feature type="compositionally biased region" description="Low complexity" evidence="4">
    <location>
        <begin position="393"/>
        <end position="403"/>
    </location>
</feature>
<dbReference type="SMART" id="SM00751">
    <property type="entry name" value="BSD"/>
    <property type="match status" value="1"/>
</dbReference>
<dbReference type="EMBL" id="PUHQ01000105">
    <property type="protein sequence ID" value="KAG0656052.1"/>
    <property type="molecule type" value="Genomic_DNA"/>
</dbReference>
<feature type="compositionally biased region" description="Low complexity" evidence="4">
    <location>
        <begin position="280"/>
        <end position="289"/>
    </location>
</feature>
<feature type="compositionally biased region" description="Basic and acidic residues" evidence="4">
    <location>
        <begin position="958"/>
        <end position="969"/>
    </location>
</feature>
<dbReference type="GO" id="GO:0051017">
    <property type="term" value="P:actin filament bundle assembly"/>
    <property type="evidence" value="ECO:0007669"/>
    <property type="project" value="TreeGrafter"/>
</dbReference>
<comment type="caution">
    <text evidence="7">The sequence shown here is derived from an EMBL/GenBank/DDBJ whole genome shotgun (WGS) entry which is preliminary data.</text>
</comment>
<feature type="region of interest" description="Disordered" evidence="4">
    <location>
        <begin position="255"/>
        <end position="658"/>
    </location>
</feature>
<feature type="compositionally biased region" description="Low complexity" evidence="4">
    <location>
        <begin position="433"/>
        <end position="450"/>
    </location>
</feature>
<dbReference type="Gene3D" id="1.10.3970.10">
    <property type="entry name" value="BSD domain"/>
    <property type="match status" value="1"/>
</dbReference>